<gene>
    <name evidence="1" type="ORF">AL468_11515</name>
    <name evidence="2" type="ORF">CYQ91_20035</name>
</gene>
<reference evidence="3" key="2">
    <citation type="submission" date="2017-12" db="EMBL/GenBank/DDBJ databases">
        <title>FDA dAtabase for Regulatory Grade micrObial Sequences (FDA-ARGOS): Supporting development and validation of Infectious Disease Dx tests.</title>
        <authorList>
            <person name="Hoffmann M."/>
            <person name="Allard M."/>
            <person name="Evans P."/>
            <person name="Brown E."/>
            <person name="Tallon L.J."/>
            <person name="Sadzewicz L."/>
            <person name="Sengamalay N."/>
            <person name="Ott S."/>
            <person name="Godinez A."/>
            <person name="Nagaraj S."/>
            <person name="Vavikolanu K."/>
            <person name="Aluvathingal J."/>
            <person name="Nadendla S."/>
            <person name="Hobson J."/>
            <person name="Sichtig H."/>
        </authorList>
    </citation>
    <scope>NUCLEOTIDE SEQUENCE [LARGE SCALE GENOMIC DNA]</scope>
    <source>
        <strain evidence="3">LMG 3418</strain>
    </source>
</reference>
<sequence length="62" mass="7266">MRKCLCSASATKYSKSRIFITHNSLLLTIANTYQNHNTKRLELSKDFYNNGLNRTKQSKEKR</sequence>
<reference evidence="2 4" key="4">
    <citation type="journal article" date="2018" name="AMB Express">
        <title>Occurrence and significance of pathogenicity and fitness islands in environmental vibrios.</title>
        <authorList>
            <person name="Klein S."/>
            <person name="Pipes S."/>
            <person name="Lovell C.R."/>
        </authorList>
    </citation>
    <scope>NUCLEOTIDE SEQUENCE [LARGE SCALE GENOMIC DNA]</scope>
    <source>
        <strain evidence="2 4">JBS-8-11-1</strain>
    </source>
</reference>
<protein>
    <submittedName>
        <fullName evidence="2">Uncharacterized protein</fullName>
    </submittedName>
</protein>
<reference evidence="1" key="1">
    <citation type="submission" date="2017-12" db="EMBL/GenBank/DDBJ databases">
        <title>FDA dAtabase for Regulatory Grade micrObial Sequences (FDA-ARGOS): Supporting development and validation of Infectious Disease Dx tests.</title>
        <authorList>
            <person name="Hoffmann M."/>
            <person name="Allard M."/>
            <person name="Evans P."/>
            <person name="Brown E."/>
            <person name="Tallon L."/>
            <person name="Sadzewicz L."/>
            <person name="Sengamalay N."/>
            <person name="Ott S."/>
            <person name="Godinez A."/>
            <person name="Nagaraj S."/>
            <person name="Vavikolanu K."/>
            <person name="Aluvathingal J."/>
            <person name="Nadendla S."/>
            <person name="Sichtig H."/>
        </authorList>
    </citation>
    <scope>NUCLEOTIDE SEQUENCE</scope>
    <source>
        <strain evidence="1">LMG 3418</strain>
    </source>
</reference>
<evidence type="ECO:0000313" key="4">
    <source>
        <dbReference type="Proteomes" id="UP000283878"/>
    </source>
</evidence>
<keyword evidence="3" id="KW-1185">Reference proteome</keyword>
<evidence type="ECO:0000313" key="2">
    <source>
        <dbReference type="EMBL" id="RPB35129.1"/>
    </source>
</evidence>
<dbReference type="Proteomes" id="UP000237665">
    <property type="component" value="Chromosome 1"/>
</dbReference>
<dbReference type="EMBL" id="PKPZ01000021">
    <property type="protein sequence ID" value="RPB35129.1"/>
    <property type="molecule type" value="Genomic_DNA"/>
</dbReference>
<name>A0AAX1XI31_9VIBR</name>
<evidence type="ECO:0000313" key="1">
    <source>
        <dbReference type="EMBL" id="AVH27757.1"/>
    </source>
</evidence>
<reference evidence="2" key="3">
    <citation type="submission" date="2017-12" db="EMBL/GenBank/DDBJ databases">
        <authorList>
            <person name="Pipes S.E."/>
            <person name="Lovell C.R."/>
        </authorList>
    </citation>
    <scope>NUCLEOTIDE SEQUENCE</scope>
    <source>
        <strain evidence="2">JBS-8-11-1</strain>
    </source>
</reference>
<proteinExistence type="predicted"/>
<accession>A0AAX1XI31</accession>
<dbReference type="Proteomes" id="UP000283878">
    <property type="component" value="Unassembled WGS sequence"/>
</dbReference>
<evidence type="ECO:0000313" key="3">
    <source>
        <dbReference type="Proteomes" id="UP000237665"/>
    </source>
</evidence>
<dbReference type="EMBL" id="CP014134">
    <property type="protein sequence ID" value="AVH27757.1"/>
    <property type="molecule type" value="Genomic_DNA"/>
</dbReference>
<dbReference type="AlphaFoldDB" id="A0AAX1XI31"/>
<organism evidence="2 4">
    <name type="scientific">Vibrio diabolicus</name>
    <dbReference type="NCBI Taxonomy" id="50719"/>
    <lineage>
        <taxon>Bacteria</taxon>
        <taxon>Pseudomonadati</taxon>
        <taxon>Pseudomonadota</taxon>
        <taxon>Gammaproteobacteria</taxon>
        <taxon>Vibrionales</taxon>
        <taxon>Vibrionaceae</taxon>
        <taxon>Vibrio</taxon>
        <taxon>Vibrio diabolicus subgroup</taxon>
    </lineage>
</organism>